<comment type="subcellular location">
    <subcellularLocation>
        <location evidence="15">Cytoplasm</location>
    </subcellularLocation>
    <subcellularLocation>
        <location evidence="1 15">Nucleus</location>
    </subcellularLocation>
    <text evidence="15">Localizes at sites of DNA damage at double-strand breaks (DSBs).</text>
</comment>
<keyword evidence="3 15" id="KW-0963">Cytoplasm</keyword>
<evidence type="ECO:0000256" key="6">
    <source>
        <dbReference type="ARBA" id="ARBA00022737"/>
    </source>
</evidence>
<evidence type="ECO:0000256" key="9">
    <source>
        <dbReference type="ARBA" id="ARBA00022786"/>
    </source>
</evidence>
<keyword evidence="6" id="KW-0677">Repeat</keyword>
<reference evidence="16 17" key="1">
    <citation type="submission" date="2024-08" db="EMBL/GenBank/DDBJ databases">
        <authorList>
            <person name="Will J Nash"/>
            <person name="Angela Man"/>
            <person name="Seanna McTaggart"/>
            <person name="Kendall Baker"/>
            <person name="Tom Barker"/>
            <person name="Leah Catchpole"/>
            <person name="Alex Durrant"/>
            <person name="Karim Gharbi"/>
            <person name="Naomi Irish"/>
            <person name="Gemy Kaithakottil"/>
            <person name="Debby Ku"/>
            <person name="Aaliyah Providence"/>
            <person name="Felix Shaw"/>
            <person name="David Swarbreck"/>
            <person name="Chris Watkins"/>
            <person name="Ann M. McCartney"/>
            <person name="Giulio Formenti"/>
            <person name="Alice Mouton"/>
            <person name="Noel Vella"/>
            <person name="Bjorn M von Reumont"/>
            <person name="Adriana Vella"/>
            <person name="Wilfried Haerty"/>
        </authorList>
    </citation>
    <scope>NUCLEOTIDE SEQUENCE [LARGE SCALE GENOMIC DNA]</scope>
</reference>
<evidence type="ECO:0000256" key="4">
    <source>
        <dbReference type="ARBA" id="ARBA00022618"/>
    </source>
</evidence>
<evidence type="ECO:0000256" key="3">
    <source>
        <dbReference type="ARBA" id="ARBA00022490"/>
    </source>
</evidence>
<keyword evidence="4 15" id="KW-0132">Cell division</keyword>
<comment type="function">
    <text evidence="15">May play a role in homeostasis or cellular differentiation in cells of neural, epithelial and germline origins. May also act as a death receptor-associated anti-apoptotic protein, which inhibits the mitochondrial apoptotic pathway.</text>
</comment>
<evidence type="ECO:0000256" key="12">
    <source>
        <dbReference type="ARBA" id="ARBA00023242"/>
    </source>
</evidence>
<evidence type="ECO:0000256" key="14">
    <source>
        <dbReference type="ARBA" id="ARBA00025766"/>
    </source>
</evidence>
<evidence type="ECO:0000256" key="8">
    <source>
        <dbReference type="ARBA" id="ARBA00022776"/>
    </source>
</evidence>
<evidence type="ECO:0000256" key="2">
    <source>
        <dbReference type="ARBA" id="ARBA00019438"/>
    </source>
</evidence>
<proteinExistence type="inferred from homology"/>
<protein>
    <recommendedName>
        <fullName evidence="2 15">BRISC and BRCA1-A complex member 2</fullName>
    </recommendedName>
</protein>
<evidence type="ECO:0000256" key="7">
    <source>
        <dbReference type="ARBA" id="ARBA00022763"/>
    </source>
</evidence>
<evidence type="ECO:0000256" key="11">
    <source>
        <dbReference type="ARBA" id="ARBA00023204"/>
    </source>
</evidence>
<dbReference type="PANTHER" id="PTHR15189:SF7">
    <property type="entry name" value="BRISC AND BRCA1-A COMPLEX MEMBER 2"/>
    <property type="match status" value="1"/>
</dbReference>
<keyword evidence="10 15" id="KW-0156">Chromatin regulator</keyword>
<keyword evidence="12 15" id="KW-0539">Nucleus</keyword>
<evidence type="ECO:0000256" key="10">
    <source>
        <dbReference type="ARBA" id="ARBA00022853"/>
    </source>
</evidence>
<evidence type="ECO:0000313" key="16">
    <source>
        <dbReference type="EMBL" id="CAL7934393.1"/>
    </source>
</evidence>
<keyword evidence="8 15" id="KW-0498">Mitosis</keyword>
<evidence type="ECO:0000256" key="1">
    <source>
        <dbReference type="ARBA" id="ARBA00004123"/>
    </source>
</evidence>
<dbReference type="PANTHER" id="PTHR15189">
    <property type="entry name" value="BRISC AND BRCA1-A COMPLEX MEMBER 2"/>
    <property type="match status" value="1"/>
</dbReference>
<dbReference type="Pfam" id="PF06113">
    <property type="entry name" value="BRE"/>
    <property type="match status" value="1"/>
</dbReference>
<keyword evidence="13 15" id="KW-0131">Cell cycle</keyword>
<keyword evidence="5 15" id="KW-0053">Apoptosis</keyword>
<name>A0ABP1N0B4_XYLVO</name>
<gene>
    <name evidence="16" type="ORF">XYLVIOL_LOCUS1000</name>
</gene>
<evidence type="ECO:0000313" key="17">
    <source>
        <dbReference type="Proteomes" id="UP001642520"/>
    </source>
</evidence>
<dbReference type="Proteomes" id="UP001642520">
    <property type="component" value="Unassembled WGS sequence"/>
</dbReference>
<comment type="caution">
    <text evidence="16">The sequence shown here is derived from an EMBL/GenBank/DDBJ whole genome shotgun (WGS) entry which is preliminary data.</text>
</comment>
<evidence type="ECO:0000256" key="13">
    <source>
        <dbReference type="ARBA" id="ARBA00023306"/>
    </source>
</evidence>
<accession>A0ABP1N0B4</accession>
<evidence type="ECO:0000256" key="15">
    <source>
        <dbReference type="RuleBase" id="RU368019"/>
    </source>
</evidence>
<keyword evidence="11 15" id="KW-0234">DNA repair</keyword>
<comment type="similarity">
    <text evidence="14 15">Belongs to the BABAM2 family.</text>
</comment>
<dbReference type="EMBL" id="CAXAJV020001281">
    <property type="protein sequence ID" value="CAL7934393.1"/>
    <property type="molecule type" value="Genomic_DNA"/>
</dbReference>
<organism evidence="16 17">
    <name type="scientific">Xylocopa violacea</name>
    <name type="common">Violet carpenter bee</name>
    <name type="synonym">Apis violacea</name>
    <dbReference type="NCBI Taxonomy" id="135666"/>
    <lineage>
        <taxon>Eukaryota</taxon>
        <taxon>Metazoa</taxon>
        <taxon>Ecdysozoa</taxon>
        <taxon>Arthropoda</taxon>
        <taxon>Hexapoda</taxon>
        <taxon>Insecta</taxon>
        <taxon>Pterygota</taxon>
        <taxon>Neoptera</taxon>
        <taxon>Endopterygota</taxon>
        <taxon>Hymenoptera</taxon>
        <taxon>Apocrita</taxon>
        <taxon>Aculeata</taxon>
        <taxon>Apoidea</taxon>
        <taxon>Anthophila</taxon>
        <taxon>Apidae</taxon>
        <taxon>Xylocopa</taxon>
        <taxon>Xylocopa</taxon>
    </lineage>
</organism>
<dbReference type="CDD" id="cd23665">
    <property type="entry name" value="BRE-like_insects"/>
    <property type="match status" value="1"/>
</dbReference>
<keyword evidence="7 15" id="KW-0227">DNA damage</keyword>
<evidence type="ECO:0000256" key="5">
    <source>
        <dbReference type="ARBA" id="ARBA00022703"/>
    </source>
</evidence>
<dbReference type="InterPro" id="IPR016135">
    <property type="entry name" value="UBQ-conjugating_enzyme/RWD"/>
</dbReference>
<dbReference type="SUPFAM" id="SSF54495">
    <property type="entry name" value="UBC-like"/>
    <property type="match status" value="1"/>
</dbReference>
<keyword evidence="9 15" id="KW-0833">Ubl conjugation pathway</keyword>
<comment type="domain">
    <text evidence="15">Contains 2 ubiquitin-conjugating enzyme family-like (UEV-like) regions. These regions lack the critical Cys residues required for ubiquitination but retain the ability to bind ubiquitin.</text>
</comment>
<sequence length="373" mass="43002">MLNQQYAILTVIDSYIEPLLIPVISSDKLGVCCGTIQIDSVSSSCGKAQGDRFKLTIPYVKQNLTWNVFFDSQCPEMGPDFIFNDNTFLADMDIDTLSTKVPSLAKWNPNDHNALLNVLVELLACYKQHQQTRLQIEYHMLMESTEMKQENVEMILLPFSSKPTEAKFLINLTVDLSKLQTRTCNSETDTAMLLVVFSGTDWNRIIPQLYFSKSLEEILGRTDTLSIPPFPPDQYLLNYVQRIKKYISDKINSVVQKLERKREYLAAFVSLKRNCSLEFDAINSSYMSALLSENDFYFVLNIQLPLEFPYEPPLVSMISVYHMVSQNNPYTEIVQNYPYDSAWKPSHMINELLRFVKQNVKKFQCNSCRICTL</sequence>
<keyword evidence="17" id="KW-1185">Reference proteome</keyword>
<comment type="subunit">
    <text evidence="15">Component of the ARISC complex. Component of the BRCA1-A complex. Component of the BRISC complex. Binds polyubiquitin.</text>
</comment>
<dbReference type="InterPro" id="IPR010358">
    <property type="entry name" value="BRE"/>
</dbReference>